<evidence type="ECO:0000313" key="5">
    <source>
        <dbReference type="EMBL" id="WRP14082.1"/>
    </source>
</evidence>
<dbReference type="Pfam" id="PF00293">
    <property type="entry name" value="NUDIX"/>
    <property type="match status" value="1"/>
</dbReference>
<dbReference type="InterPro" id="IPR015797">
    <property type="entry name" value="NUDIX_hydrolase-like_dom_sf"/>
</dbReference>
<dbReference type="InterPro" id="IPR020476">
    <property type="entry name" value="Nudix_hydrolase"/>
</dbReference>
<keyword evidence="2 3" id="KW-0378">Hydrolase</keyword>
<dbReference type="PANTHER" id="PTHR43046">
    <property type="entry name" value="GDP-MANNOSE MANNOSYL HYDROLASE"/>
    <property type="match status" value="1"/>
</dbReference>
<feature type="domain" description="Nudix hydrolase" evidence="4">
    <location>
        <begin position="10"/>
        <end position="156"/>
    </location>
</feature>
<sequence>MSVARLTHQTPRRDFTVAVFVTCGRRVLLLRHRRYGKWLPPGGHLRPGELPDDAALREVREETGLEVTLTGERALPVAEPRQLVRPEGVQVEVIEPGHEHVDFIYFARVEPADGDGEPPALRPNREAAAIGWFSEEQLETMGLTEEIRLWSRKALEDNARRQPGGGVG</sequence>
<dbReference type="Gene3D" id="3.90.79.10">
    <property type="entry name" value="Nucleoside Triphosphate Pyrophosphohydrolase"/>
    <property type="match status" value="1"/>
</dbReference>
<gene>
    <name evidence="5" type="ORF">VLY81_11720</name>
</gene>
<evidence type="ECO:0000259" key="4">
    <source>
        <dbReference type="PROSITE" id="PS51462"/>
    </source>
</evidence>
<evidence type="ECO:0000256" key="2">
    <source>
        <dbReference type="ARBA" id="ARBA00022801"/>
    </source>
</evidence>
<dbReference type="PRINTS" id="PR00502">
    <property type="entry name" value="NUDIXFAMILY"/>
</dbReference>
<keyword evidence="6" id="KW-1185">Reference proteome</keyword>
<dbReference type="PROSITE" id="PS00893">
    <property type="entry name" value="NUDIX_BOX"/>
    <property type="match status" value="1"/>
</dbReference>
<dbReference type="SUPFAM" id="SSF55811">
    <property type="entry name" value="Nudix"/>
    <property type="match status" value="1"/>
</dbReference>
<accession>A0ABZ1BMM3</accession>
<dbReference type="EMBL" id="CP141614">
    <property type="protein sequence ID" value="WRP14082.1"/>
    <property type="molecule type" value="Genomic_DNA"/>
</dbReference>
<dbReference type="PROSITE" id="PS51462">
    <property type="entry name" value="NUDIX"/>
    <property type="match status" value="1"/>
</dbReference>
<organism evidence="5 6">
    <name type="scientific">Geochorda subterranea</name>
    <dbReference type="NCBI Taxonomy" id="3109564"/>
    <lineage>
        <taxon>Bacteria</taxon>
        <taxon>Bacillati</taxon>
        <taxon>Bacillota</taxon>
        <taxon>Limnochordia</taxon>
        <taxon>Limnochordales</taxon>
        <taxon>Geochordaceae</taxon>
        <taxon>Geochorda</taxon>
    </lineage>
</organism>
<reference evidence="6" key="1">
    <citation type="submission" date="2023-12" db="EMBL/GenBank/DDBJ databases">
        <title>Novel isolates from deep terrestrial aquifers shed light on the physiology and ecology of the class Limnochordia.</title>
        <authorList>
            <person name="Karnachuk O.V."/>
            <person name="Lukina A.P."/>
            <person name="Avakyan M.R."/>
            <person name="Kadnikov V."/>
            <person name="Begmatov S."/>
            <person name="Beletsky A.V."/>
            <person name="Mardanov A.V."/>
            <person name="Ravin N.V."/>
        </authorList>
    </citation>
    <scope>NUCLEOTIDE SEQUENCE [LARGE SCALE GENOMIC DNA]</scope>
    <source>
        <strain evidence="6">LN</strain>
    </source>
</reference>
<dbReference type="PANTHER" id="PTHR43046:SF16">
    <property type="entry name" value="ADP-RIBOSE PYROPHOSPHATASE YJHB-RELATED"/>
    <property type="match status" value="1"/>
</dbReference>
<dbReference type="RefSeq" id="WP_324668374.1">
    <property type="nucleotide sequence ID" value="NZ_CP141614.1"/>
</dbReference>
<name>A0ABZ1BMM3_9FIRM</name>
<dbReference type="InterPro" id="IPR000086">
    <property type="entry name" value="NUDIX_hydrolase_dom"/>
</dbReference>
<evidence type="ECO:0000256" key="1">
    <source>
        <dbReference type="ARBA" id="ARBA00001946"/>
    </source>
</evidence>
<protein>
    <submittedName>
        <fullName evidence="5">NUDIX domain-containing protein</fullName>
    </submittedName>
</protein>
<proteinExistence type="inferred from homology"/>
<comment type="similarity">
    <text evidence="3">Belongs to the Nudix hydrolase family.</text>
</comment>
<dbReference type="Proteomes" id="UP001333102">
    <property type="component" value="Chromosome"/>
</dbReference>
<evidence type="ECO:0000256" key="3">
    <source>
        <dbReference type="RuleBase" id="RU003476"/>
    </source>
</evidence>
<dbReference type="InterPro" id="IPR020084">
    <property type="entry name" value="NUDIX_hydrolase_CS"/>
</dbReference>
<comment type="cofactor">
    <cofactor evidence="1">
        <name>Mg(2+)</name>
        <dbReference type="ChEBI" id="CHEBI:18420"/>
    </cofactor>
</comment>
<evidence type="ECO:0000313" key="6">
    <source>
        <dbReference type="Proteomes" id="UP001333102"/>
    </source>
</evidence>